<evidence type="ECO:0000313" key="3">
    <source>
        <dbReference type="Proteomes" id="UP001596310"/>
    </source>
</evidence>
<dbReference type="InterPro" id="IPR004038">
    <property type="entry name" value="Ribosomal_eL8/eL30/eS12/Gad45"/>
</dbReference>
<name>A0ABW1UN65_9LACO</name>
<proteinExistence type="predicted"/>
<dbReference type="EMBL" id="JBHSSM010000015">
    <property type="protein sequence ID" value="MFC6315108.1"/>
    <property type="molecule type" value="Genomic_DNA"/>
</dbReference>
<accession>A0ABW1UN65</accession>
<evidence type="ECO:0000259" key="1">
    <source>
        <dbReference type="Pfam" id="PF01248"/>
    </source>
</evidence>
<comment type="caution">
    <text evidence="2">The sequence shown here is derived from an EMBL/GenBank/DDBJ whole genome shotgun (WGS) entry which is preliminary data.</text>
</comment>
<dbReference type="Pfam" id="PF01248">
    <property type="entry name" value="Ribosomal_L7Ae"/>
    <property type="match status" value="1"/>
</dbReference>
<dbReference type="InterPro" id="IPR029064">
    <property type="entry name" value="Ribosomal_eL30-like_sf"/>
</dbReference>
<dbReference type="Proteomes" id="UP001596310">
    <property type="component" value="Unassembled WGS sequence"/>
</dbReference>
<gene>
    <name evidence="2" type="ORF">ACFQHW_05920</name>
</gene>
<dbReference type="SUPFAM" id="SSF55315">
    <property type="entry name" value="L30e-like"/>
    <property type="match status" value="1"/>
</dbReference>
<dbReference type="RefSeq" id="WP_125596200.1">
    <property type="nucleotide sequence ID" value="NZ_JBHSSM010000015.1"/>
</dbReference>
<evidence type="ECO:0000313" key="2">
    <source>
        <dbReference type="EMBL" id="MFC6315108.1"/>
    </source>
</evidence>
<organism evidence="2 3">
    <name type="scientific">Lapidilactobacillus achengensis</name>
    <dbReference type="NCBI Taxonomy" id="2486000"/>
    <lineage>
        <taxon>Bacteria</taxon>
        <taxon>Bacillati</taxon>
        <taxon>Bacillota</taxon>
        <taxon>Bacilli</taxon>
        <taxon>Lactobacillales</taxon>
        <taxon>Lactobacillaceae</taxon>
        <taxon>Lapidilactobacillus</taxon>
    </lineage>
</organism>
<dbReference type="Gene3D" id="3.30.1330.30">
    <property type="match status" value="1"/>
</dbReference>
<keyword evidence="3" id="KW-1185">Reference proteome</keyword>
<sequence>MSAQSEQQTKTLNLLGLARRAQQLVMGEALVVEAARHGQLQLIFVASDLGPNTMKRIKNKANFYQIPMIEVFSATQLTHAIGASRKVIGVKDAGFAKGMVSLMQ</sequence>
<protein>
    <submittedName>
        <fullName evidence="2">YlxQ-related RNA-binding protein</fullName>
    </submittedName>
</protein>
<reference evidence="3" key="1">
    <citation type="journal article" date="2019" name="Int. J. Syst. Evol. Microbiol.">
        <title>The Global Catalogue of Microorganisms (GCM) 10K type strain sequencing project: providing services to taxonomists for standard genome sequencing and annotation.</title>
        <authorList>
            <consortium name="The Broad Institute Genomics Platform"/>
            <consortium name="The Broad Institute Genome Sequencing Center for Infectious Disease"/>
            <person name="Wu L."/>
            <person name="Ma J."/>
        </authorList>
    </citation>
    <scope>NUCLEOTIDE SEQUENCE [LARGE SCALE GENOMIC DNA]</scope>
    <source>
        <strain evidence="3">CCM 8897</strain>
    </source>
</reference>
<dbReference type="NCBIfam" id="NF005585">
    <property type="entry name" value="PRK07283.1"/>
    <property type="match status" value="1"/>
</dbReference>
<feature type="domain" description="Ribosomal protein eL8/eL30/eS12/Gadd45" evidence="1">
    <location>
        <begin position="12"/>
        <end position="96"/>
    </location>
</feature>